<name>A0A7S1G4G8_9STRA</name>
<sequence length="185" mass="21218">MARESKPLLGKRATAKDELRQPWPRTWVADHDGKFFYPAYQPMPPDGTLLRDFAVGRSWESAIKHEWQETTVLEVATRRGVSNAESTEYVDVDAISEALVEEAEREIDIMSVCVYCRHQYIKETPWAKWCFSERELWVENLKYVARFLTGPIPAMWPGVAIAKSWRAAALAREGAREDAESKKDA</sequence>
<proteinExistence type="predicted"/>
<accession>A0A7S1G4G8</accession>
<evidence type="ECO:0000313" key="1">
    <source>
        <dbReference type="EMBL" id="CAD8907459.1"/>
    </source>
</evidence>
<reference evidence="1" key="1">
    <citation type="submission" date="2021-01" db="EMBL/GenBank/DDBJ databases">
        <authorList>
            <person name="Corre E."/>
            <person name="Pelletier E."/>
            <person name="Niang G."/>
            <person name="Scheremetjew M."/>
            <person name="Finn R."/>
            <person name="Kale V."/>
            <person name="Holt S."/>
            <person name="Cochrane G."/>
            <person name="Meng A."/>
            <person name="Brown T."/>
            <person name="Cohen L."/>
        </authorList>
    </citation>
    <scope>NUCLEOTIDE SEQUENCE</scope>
    <source>
        <strain evidence="1">Ms1</strain>
    </source>
</reference>
<dbReference type="EMBL" id="HBFS01001005">
    <property type="protein sequence ID" value="CAD8907459.1"/>
    <property type="molecule type" value="Transcribed_RNA"/>
</dbReference>
<dbReference type="AlphaFoldDB" id="A0A7S1G4G8"/>
<protein>
    <submittedName>
        <fullName evidence="1">Uncharacterized protein</fullName>
    </submittedName>
</protein>
<gene>
    <name evidence="1" type="ORF">BSP0115_LOCUS655</name>
</gene>
<organism evidence="1">
    <name type="scientific">Bicosoecida sp. CB-2014</name>
    <dbReference type="NCBI Taxonomy" id="1486930"/>
    <lineage>
        <taxon>Eukaryota</taxon>
        <taxon>Sar</taxon>
        <taxon>Stramenopiles</taxon>
        <taxon>Bigyra</taxon>
        <taxon>Opalozoa</taxon>
        <taxon>Bicosoecida</taxon>
    </lineage>
</organism>